<dbReference type="GO" id="GO:0008010">
    <property type="term" value="F:structural constituent of chitin-based larval cuticle"/>
    <property type="evidence" value="ECO:0007669"/>
    <property type="project" value="TreeGrafter"/>
</dbReference>
<dbReference type="PANTHER" id="PTHR10380:SF237">
    <property type="entry name" value="CUTICULAR PROTEIN 65AU, ISOFORM A-RELATED"/>
    <property type="match status" value="1"/>
</dbReference>
<evidence type="ECO:0008006" key="3">
    <source>
        <dbReference type="Google" id="ProtNLM"/>
    </source>
</evidence>
<evidence type="ECO:0000313" key="2">
    <source>
        <dbReference type="EnsemblMetazoa" id="MDOA007335-PB"/>
    </source>
</evidence>
<protein>
    <recommendedName>
        <fullName evidence="3">Pupal cuticle protein Edg-78E</fullName>
    </recommendedName>
</protein>
<dbReference type="STRING" id="7370.A0A1I8MQ96"/>
<dbReference type="PRINTS" id="PR00947">
    <property type="entry name" value="CUTICLE"/>
</dbReference>
<dbReference type="EnsemblMetazoa" id="MDOA007335-RB">
    <property type="protein sequence ID" value="MDOA007335-PB"/>
    <property type="gene ID" value="MDOA007335"/>
</dbReference>
<dbReference type="PROSITE" id="PS51155">
    <property type="entry name" value="CHIT_BIND_RR_2"/>
    <property type="match status" value="1"/>
</dbReference>
<sequence length="126" mass="13746">MLKFIIVLSSIMALGLSAPANPADETAETLKYVNVVNPDGSYTFEYESSNGINYGENGIGAESATGKFSYTSPEGEPIQLTYTADENGYQPQGEHLPTPPPIPDYILRSLEYIETHPFPKVQLSTK</sequence>
<evidence type="ECO:0000256" key="1">
    <source>
        <dbReference type="ARBA" id="ARBA00022460"/>
    </source>
</evidence>
<name>A0A1I8MQ96_MUSDO</name>
<reference evidence="2" key="1">
    <citation type="submission" date="2020-05" db="UniProtKB">
        <authorList>
            <consortium name="EnsemblMetazoa"/>
        </authorList>
    </citation>
    <scope>IDENTIFICATION</scope>
    <source>
        <strain evidence="2">Aabys</strain>
    </source>
</reference>
<dbReference type="VEuPathDB" id="VectorBase:MDOMA2_014403"/>
<proteinExistence type="predicted"/>
<dbReference type="InterPro" id="IPR050468">
    <property type="entry name" value="Cuticle_Struct_Prot"/>
</dbReference>
<dbReference type="InterPro" id="IPR031311">
    <property type="entry name" value="CHIT_BIND_RR_consensus"/>
</dbReference>
<organism evidence="2">
    <name type="scientific">Musca domestica</name>
    <name type="common">House fly</name>
    <dbReference type="NCBI Taxonomy" id="7370"/>
    <lineage>
        <taxon>Eukaryota</taxon>
        <taxon>Metazoa</taxon>
        <taxon>Ecdysozoa</taxon>
        <taxon>Arthropoda</taxon>
        <taxon>Hexapoda</taxon>
        <taxon>Insecta</taxon>
        <taxon>Pterygota</taxon>
        <taxon>Neoptera</taxon>
        <taxon>Endopterygota</taxon>
        <taxon>Diptera</taxon>
        <taxon>Brachycera</taxon>
        <taxon>Muscomorpha</taxon>
        <taxon>Muscoidea</taxon>
        <taxon>Muscidae</taxon>
        <taxon>Musca</taxon>
    </lineage>
</organism>
<dbReference type="GO" id="GO:0062129">
    <property type="term" value="C:chitin-based extracellular matrix"/>
    <property type="evidence" value="ECO:0007669"/>
    <property type="project" value="TreeGrafter"/>
</dbReference>
<keyword evidence="1" id="KW-0193">Cuticle</keyword>
<dbReference type="PANTHER" id="PTHR10380">
    <property type="entry name" value="CUTICLE PROTEIN"/>
    <property type="match status" value="1"/>
</dbReference>
<dbReference type="InterPro" id="IPR000618">
    <property type="entry name" value="Insect_cuticle"/>
</dbReference>
<dbReference type="AlphaFoldDB" id="A0A1I8MQ96"/>
<dbReference type="eggNOG" id="ENOG502T7F2">
    <property type="taxonomic scope" value="Eukaryota"/>
</dbReference>
<dbReference type="VEuPathDB" id="VectorBase:MDOA007335"/>
<accession>A0A1I8MQ96</accession>
<dbReference type="PROSITE" id="PS00233">
    <property type="entry name" value="CHIT_BIND_RR_1"/>
    <property type="match status" value="1"/>
</dbReference>
<dbReference type="Pfam" id="PF00379">
    <property type="entry name" value="Chitin_bind_4"/>
    <property type="match status" value="1"/>
</dbReference>